<dbReference type="PROSITE" id="PS51462">
    <property type="entry name" value="NUDIX"/>
    <property type="match status" value="1"/>
</dbReference>
<dbReference type="PANTHER" id="PTHR12992">
    <property type="entry name" value="NUDIX HYDROLASE"/>
    <property type="match status" value="1"/>
</dbReference>
<comment type="cofactor">
    <cofactor evidence="2">
        <name>Mg(2+)</name>
        <dbReference type="ChEBI" id="CHEBI:18420"/>
    </cofactor>
</comment>
<dbReference type="OrthoDB" id="9802805at2"/>
<dbReference type="InterPro" id="IPR000086">
    <property type="entry name" value="NUDIX_hydrolase_dom"/>
</dbReference>
<keyword evidence="9" id="KW-1185">Reference proteome</keyword>
<organism evidence="8 9">
    <name type="scientific">marine gamma proteobacterium HTCC2143</name>
    <dbReference type="NCBI Taxonomy" id="247633"/>
    <lineage>
        <taxon>Bacteria</taxon>
        <taxon>Pseudomonadati</taxon>
        <taxon>Pseudomonadota</taxon>
        <taxon>Gammaproteobacteria</taxon>
        <taxon>Cellvibrionales</taxon>
        <taxon>Spongiibacteraceae</taxon>
        <taxon>BD1-7 clade</taxon>
    </lineage>
</organism>
<comment type="caution">
    <text evidence="8">The sequence shown here is derived from an EMBL/GenBank/DDBJ whole genome shotgun (WGS) entry which is preliminary data.</text>
</comment>
<evidence type="ECO:0000256" key="3">
    <source>
        <dbReference type="ARBA" id="ARBA00022723"/>
    </source>
</evidence>
<evidence type="ECO:0000259" key="7">
    <source>
        <dbReference type="PROSITE" id="PS51462"/>
    </source>
</evidence>
<dbReference type="Gene3D" id="3.90.79.10">
    <property type="entry name" value="Nucleoside Triphosphate Pyrophosphohydrolase"/>
    <property type="match status" value="1"/>
</dbReference>
<proteinExistence type="predicted"/>
<name>A0YFA1_9GAMM</name>
<dbReference type="SUPFAM" id="SSF55811">
    <property type="entry name" value="Nudix"/>
    <property type="match status" value="1"/>
</dbReference>
<keyword evidence="5" id="KW-0460">Magnesium</keyword>
<dbReference type="eggNOG" id="COG0494">
    <property type="taxonomic scope" value="Bacteria"/>
</dbReference>
<evidence type="ECO:0000256" key="4">
    <source>
        <dbReference type="ARBA" id="ARBA00022801"/>
    </source>
</evidence>
<keyword evidence="3" id="KW-0479">Metal-binding</keyword>
<dbReference type="AlphaFoldDB" id="A0YFA1"/>
<evidence type="ECO:0000313" key="9">
    <source>
        <dbReference type="Proteomes" id="UP000004931"/>
    </source>
</evidence>
<keyword evidence="6" id="KW-0464">Manganese</keyword>
<dbReference type="Proteomes" id="UP000004931">
    <property type="component" value="Unassembled WGS sequence"/>
</dbReference>
<dbReference type="InterPro" id="IPR015797">
    <property type="entry name" value="NUDIX_hydrolase-like_dom_sf"/>
</dbReference>
<dbReference type="EMBL" id="AAVT01000008">
    <property type="protein sequence ID" value="EAW30315.1"/>
    <property type="molecule type" value="Genomic_DNA"/>
</dbReference>
<feature type="domain" description="Nudix hydrolase" evidence="7">
    <location>
        <begin position="52"/>
        <end position="189"/>
    </location>
</feature>
<evidence type="ECO:0000256" key="6">
    <source>
        <dbReference type="ARBA" id="ARBA00023211"/>
    </source>
</evidence>
<sequence length="233" mass="25801">MQPLPSQFLHQSIDISEDLLAEHFLTDYARTRSPLRNPHLENPVSDAMKASSSASAVLIAFVKENDELKVLVTKRSANIRFAGHICFPGGKVDDSDHDPVATALREAHEEIDLNPNSVTVLGSMGDYFTQTGYRITPVVGIVQQPFSLTTDLTACESEVEAIYTLPASMLFTSSTYRLHQFNVKPQQTRGYYSLSHDARDLSIRVSGPTVSIMMGLYEEVLKSRGLLPADEQK</sequence>
<dbReference type="Pfam" id="PF00293">
    <property type="entry name" value="NUDIX"/>
    <property type="match status" value="1"/>
</dbReference>
<protein>
    <recommendedName>
        <fullName evidence="7">Nudix hydrolase domain-containing protein</fullName>
    </recommendedName>
</protein>
<evidence type="ECO:0000256" key="5">
    <source>
        <dbReference type="ARBA" id="ARBA00022842"/>
    </source>
</evidence>
<dbReference type="GO" id="GO:0010945">
    <property type="term" value="F:coenzyme A diphosphatase activity"/>
    <property type="evidence" value="ECO:0007669"/>
    <property type="project" value="InterPro"/>
</dbReference>
<dbReference type="GO" id="GO:0046872">
    <property type="term" value="F:metal ion binding"/>
    <property type="evidence" value="ECO:0007669"/>
    <property type="project" value="UniProtKB-KW"/>
</dbReference>
<dbReference type="CDD" id="cd03426">
    <property type="entry name" value="NUDIX_CoAse_Nudt7"/>
    <property type="match status" value="1"/>
</dbReference>
<evidence type="ECO:0000313" key="8">
    <source>
        <dbReference type="EMBL" id="EAW30315.1"/>
    </source>
</evidence>
<comment type="cofactor">
    <cofactor evidence="1">
        <name>Mn(2+)</name>
        <dbReference type="ChEBI" id="CHEBI:29035"/>
    </cofactor>
</comment>
<evidence type="ECO:0000256" key="2">
    <source>
        <dbReference type="ARBA" id="ARBA00001946"/>
    </source>
</evidence>
<gene>
    <name evidence="8" type="ORF">GP2143_08925</name>
</gene>
<keyword evidence="4" id="KW-0378">Hydrolase</keyword>
<accession>A0YFA1</accession>
<dbReference type="STRING" id="247633.GP2143_08925"/>
<dbReference type="PANTHER" id="PTHR12992:SF11">
    <property type="entry name" value="MITOCHONDRIAL COENZYME A DIPHOSPHATASE NUDT8"/>
    <property type="match status" value="1"/>
</dbReference>
<dbReference type="InterPro" id="IPR045121">
    <property type="entry name" value="CoAse"/>
</dbReference>
<evidence type="ECO:0000256" key="1">
    <source>
        <dbReference type="ARBA" id="ARBA00001936"/>
    </source>
</evidence>
<reference evidence="8 9" key="1">
    <citation type="journal article" date="2010" name="J. Bacteriol.">
        <title>Genome sequence of the oligotrophic marine Gammaproteobacterium HTCC2143, isolated from the Oregon Coast.</title>
        <authorList>
            <person name="Oh H.M."/>
            <person name="Kang I."/>
            <person name="Ferriera S."/>
            <person name="Giovannoni S.J."/>
            <person name="Cho J.C."/>
        </authorList>
    </citation>
    <scope>NUCLEOTIDE SEQUENCE [LARGE SCALE GENOMIC DNA]</scope>
    <source>
        <strain evidence="8 9">HTCC2143</strain>
    </source>
</reference>